<reference evidence="1 2" key="1">
    <citation type="submission" date="2016-08" db="EMBL/GenBank/DDBJ databases">
        <title>Hymenobacter coccineus sp. nov., Hymenobacter lapidarius sp. nov. and Hymenobacter glacialis sp. nov., isolated from Antarctic soil.</title>
        <authorList>
            <person name="Sedlacek I."/>
            <person name="Kralova S."/>
            <person name="Kyrova K."/>
            <person name="Maslanova I."/>
            <person name="Stankova E."/>
            <person name="Vrbovska V."/>
            <person name="Nemec M."/>
            <person name="Bartak M."/>
            <person name="Svec P."/>
            <person name="Busse H.-J."/>
            <person name="Pantucek R."/>
        </authorList>
    </citation>
    <scope>NUCLEOTIDE SEQUENCE [LARGE SCALE GENOMIC DNA]</scope>
    <source>
        <strain evidence="1 2">CCM 8643</strain>
    </source>
</reference>
<evidence type="ECO:0000313" key="2">
    <source>
        <dbReference type="Proteomes" id="UP000176294"/>
    </source>
</evidence>
<proteinExistence type="predicted"/>
<comment type="caution">
    <text evidence="1">The sequence shown here is derived from an EMBL/GenBank/DDBJ whole genome shotgun (WGS) entry which is preliminary data.</text>
</comment>
<dbReference type="EMBL" id="MDZB01000098">
    <property type="protein sequence ID" value="OGX86308.1"/>
    <property type="molecule type" value="Genomic_DNA"/>
</dbReference>
<sequence length="79" mass="8750">MPGEEQLPSKRPAAASTAEIREEWYRVTGMGQGWWKGNEKVPAVTSRDLAYGHWAGALNKCCPTSLLEPESRDFASNRA</sequence>
<name>A0A1G1T5Z7_9BACT</name>
<gene>
    <name evidence="1" type="ORF">BEN47_01795</name>
</gene>
<dbReference type="Proteomes" id="UP000176294">
    <property type="component" value="Unassembled WGS sequence"/>
</dbReference>
<protein>
    <submittedName>
        <fullName evidence="1">Uncharacterized protein</fullName>
    </submittedName>
</protein>
<organism evidence="1 2">
    <name type="scientific">Hymenobacter lapidarius</name>
    <dbReference type="NCBI Taxonomy" id="1908237"/>
    <lineage>
        <taxon>Bacteria</taxon>
        <taxon>Pseudomonadati</taxon>
        <taxon>Bacteroidota</taxon>
        <taxon>Cytophagia</taxon>
        <taxon>Cytophagales</taxon>
        <taxon>Hymenobacteraceae</taxon>
        <taxon>Hymenobacter</taxon>
    </lineage>
</organism>
<keyword evidence="2" id="KW-1185">Reference proteome</keyword>
<accession>A0A1G1T5Z7</accession>
<dbReference type="AlphaFoldDB" id="A0A1G1T5Z7"/>
<evidence type="ECO:0000313" key="1">
    <source>
        <dbReference type="EMBL" id="OGX86308.1"/>
    </source>
</evidence>